<dbReference type="PANTHER" id="PTHR40026">
    <property type="entry name" value="PROTEIN VEG"/>
    <property type="match status" value="1"/>
</dbReference>
<dbReference type="Gene3D" id="2.30.30.100">
    <property type="match status" value="1"/>
</dbReference>
<dbReference type="InterPro" id="IPR009366">
    <property type="entry name" value="Protein_Veg"/>
</dbReference>
<keyword evidence="2" id="KW-1185">Reference proteome</keyword>
<accession>A0ABU0AU82</accession>
<dbReference type="Pfam" id="PF06257">
    <property type="entry name" value="VEG"/>
    <property type="match status" value="1"/>
</dbReference>
<evidence type="ECO:0000313" key="2">
    <source>
        <dbReference type="Proteomes" id="UP001236559"/>
    </source>
</evidence>
<dbReference type="Proteomes" id="UP001236559">
    <property type="component" value="Unassembled WGS sequence"/>
</dbReference>
<sequence length="86" mass="9923">MEMIKRELTQHIGKKVVLKANKGRKKYVTRFGKIKAVYPSLFVVEVENGIEMTTSSYTYSDVLTSTVMISVIEDDIDLEEYREKIS</sequence>
<comment type="caution">
    <text evidence="1">The sequence shown here is derived from an EMBL/GenBank/DDBJ whole genome shotgun (WGS) entry which is preliminary data.</text>
</comment>
<proteinExistence type="predicted"/>
<gene>
    <name evidence="1" type="ORF">J2S72_000832</name>
</gene>
<name>A0ABU0AU82_9FIRM</name>
<organism evidence="1 2">
    <name type="scientific">Peptoniphilus koenoeneniae</name>
    <dbReference type="NCBI Taxonomy" id="507751"/>
    <lineage>
        <taxon>Bacteria</taxon>
        <taxon>Bacillati</taxon>
        <taxon>Bacillota</taxon>
        <taxon>Tissierellia</taxon>
        <taxon>Tissierellales</taxon>
        <taxon>Peptoniphilaceae</taxon>
        <taxon>Peptoniphilus</taxon>
    </lineage>
</organism>
<dbReference type="PANTHER" id="PTHR40026:SF1">
    <property type="entry name" value="PROTEIN VEG"/>
    <property type="match status" value="1"/>
</dbReference>
<reference evidence="1 2" key="1">
    <citation type="submission" date="2023-07" db="EMBL/GenBank/DDBJ databases">
        <title>Genomic Encyclopedia of Type Strains, Phase IV (KMG-IV): sequencing the most valuable type-strain genomes for metagenomic binning, comparative biology and taxonomic classification.</title>
        <authorList>
            <person name="Goeker M."/>
        </authorList>
    </citation>
    <scope>NUCLEOTIDE SEQUENCE [LARGE SCALE GENOMIC DNA]</scope>
    <source>
        <strain evidence="1 2">DSM 22616</strain>
    </source>
</reference>
<dbReference type="EMBL" id="JAUSTN010000004">
    <property type="protein sequence ID" value="MDQ0274811.1"/>
    <property type="molecule type" value="Genomic_DNA"/>
</dbReference>
<evidence type="ECO:0000313" key="1">
    <source>
        <dbReference type="EMBL" id="MDQ0274811.1"/>
    </source>
</evidence>
<protein>
    <submittedName>
        <fullName evidence="1">Uncharacterized protein Veg</fullName>
    </submittedName>
</protein>